<dbReference type="AlphaFoldDB" id="H5Y0F0"/>
<evidence type="ECO:0000313" key="5">
    <source>
        <dbReference type="EMBL" id="EHQ92206.1"/>
    </source>
</evidence>
<dbReference type="RefSeq" id="WP_007787486.1">
    <property type="nucleotide sequence ID" value="NZ_CM001441.1"/>
</dbReference>
<proteinExistence type="predicted"/>
<evidence type="ECO:0000313" key="6">
    <source>
        <dbReference type="Proteomes" id="UP000005104"/>
    </source>
</evidence>
<accession>H5Y0F0</accession>
<dbReference type="GO" id="GO:0004368">
    <property type="term" value="F:glycerol-3-phosphate dehydrogenase (quinone) activity"/>
    <property type="evidence" value="ECO:0007669"/>
    <property type="project" value="InterPro"/>
</dbReference>
<dbReference type="GO" id="GO:0009331">
    <property type="term" value="C:glycerol-3-phosphate dehydrogenase (FAD) complex"/>
    <property type="evidence" value="ECO:0007669"/>
    <property type="project" value="InterPro"/>
</dbReference>
<dbReference type="HOGENOM" id="CLU_047793_1_0_9"/>
<keyword evidence="2" id="KW-0288">FMN</keyword>
<dbReference type="EMBL" id="CM001441">
    <property type="protein sequence ID" value="EHQ92206.1"/>
    <property type="molecule type" value="Genomic_DNA"/>
</dbReference>
<keyword evidence="6" id="KW-1185">Reference proteome</keyword>
<dbReference type="Pfam" id="PF00890">
    <property type="entry name" value="FAD_binding_2"/>
    <property type="match status" value="2"/>
</dbReference>
<dbReference type="InterPro" id="IPR036188">
    <property type="entry name" value="FAD/NAD-bd_sf"/>
</dbReference>
<dbReference type="Gene3D" id="3.50.50.60">
    <property type="entry name" value="FAD/NAD(P)-binding domain"/>
    <property type="match status" value="1"/>
</dbReference>
<dbReference type="SUPFAM" id="SSF51905">
    <property type="entry name" value="FAD/NAD(P)-binding domain"/>
    <property type="match status" value="1"/>
</dbReference>
<dbReference type="STRING" id="768710.DesyoDRAFT_5278"/>
<name>H5Y0F0_9FIRM</name>
<feature type="domain" description="FAD-dependent oxidoreductase 2 FAD-binding" evidence="4">
    <location>
        <begin position="327"/>
        <end position="387"/>
    </location>
</feature>
<keyword evidence="3" id="KW-0560">Oxidoreductase</keyword>
<dbReference type="OrthoDB" id="140595at2"/>
<protein>
    <submittedName>
        <fullName evidence="5">Glycerol-3-phosphate dehydrogenase, anaerobic, B subunit</fullName>
    </submittedName>
</protein>
<feature type="domain" description="FAD-dependent oxidoreductase 2 FAD-binding" evidence="4">
    <location>
        <begin position="3"/>
        <end position="76"/>
    </location>
</feature>
<sequence>MWDGIIVGGGLAGLVAGITALERGKKVILAAEGAGSLSYASGILDFGDFAALRDHLGHPFSLISEAQALESLSKWQEICSFYQGSWGRAESVLTPLGEIRTAGYVPHRLSAQPLHKARRIILIAPNGLKDFFPELFASNLAANFPKAKVTLKPLQVEQFAAQYRLGKSILAPDYARYWSSQEGADYLRGFIQETIQESAGTDEGAVLVFPGLSASFEPILQELLAALGSTVVEPTLFPPSPTGMDLYQFLRKKFKDLGGELIINGKAKAAVIEDGYCQSIAIHSMGETFQLKAKSFVLASGGLFGGGILVGPQTIREQVFDCPIFTPEPWTAEGFLEPQPYAQMGIEVNKELQPLKRDGQIYLHNVFVCGRSLAHWDPWADYCGGGVALTTGYLAGSKL</sequence>
<dbReference type="eggNOG" id="COG3075">
    <property type="taxonomic scope" value="Bacteria"/>
</dbReference>
<dbReference type="InterPro" id="IPR009158">
    <property type="entry name" value="G3P_DH_GlpB_su"/>
</dbReference>
<dbReference type="PIRSF" id="PIRSF000141">
    <property type="entry name" value="Anaerobic_G3P_dh"/>
    <property type="match status" value="1"/>
</dbReference>
<dbReference type="InterPro" id="IPR003953">
    <property type="entry name" value="FAD-dep_OxRdtase_2_FAD-bd"/>
</dbReference>
<dbReference type="NCBIfam" id="TIGR03378">
    <property type="entry name" value="glycerol3P_GlpB"/>
    <property type="match status" value="1"/>
</dbReference>
<organism evidence="5 6">
    <name type="scientific">Desulfosporosinus youngiae DSM 17734</name>
    <dbReference type="NCBI Taxonomy" id="768710"/>
    <lineage>
        <taxon>Bacteria</taxon>
        <taxon>Bacillati</taxon>
        <taxon>Bacillota</taxon>
        <taxon>Clostridia</taxon>
        <taxon>Eubacteriales</taxon>
        <taxon>Desulfitobacteriaceae</taxon>
        <taxon>Desulfosporosinus</taxon>
    </lineage>
</organism>
<reference evidence="5 6" key="1">
    <citation type="submission" date="2011-11" db="EMBL/GenBank/DDBJ databases">
        <title>The Noncontiguous Finished genome of Desulfosporosinus youngiae DSM 17734.</title>
        <authorList>
            <consortium name="US DOE Joint Genome Institute (JGI-PGF)"/>
            <person name="Lucas S."/>
            <person name="Han J."/>
            <person name="Lapidus A."/>
            <person name="Cheng J.-F."/>
            <person name="Goodwin L."/>
            <person name="Pitluck S."/>
            <person name="Peters L."/>
            <person name="Ovchinnikova G."/>
            <person name="Lu M."/>
            <person name="Land M.L."/>
            <person name="Hauser L."/>
            <person name="Pester M."/>
            <person name="Spring S."/>
            <person name="Ollivier B."/>
            <person name="Rattei T."/>
            <person name="Klenk H.-P."/>
            <person name="Wagner M."/>
            <person name="Loy A."/>
            <person name="Woyke T.J."/>
        </authorList>
    </citation>
    <scope>NUCLEOTIDE SEQUENCE [LARGE SCALE GENOMIC DNA]</scope>
    <source>
        <strain evidence="5 6">DSM 17734</strain>
    </source>
</reference>
<evidence type="ECO:0000256" key="2">
    <source>
        <dbReference type="ARBA" id="ARBA00022643"/>
    </source>
</evidence>
<gene>
    <name evidence="5" type="ORF">DesyoDRAFT_5278</name>
</gene>
<evidence type="ECO:0000256" key="3">
    <source>
        <dbReference type="ARBA" id="ARBA00023002"/>
    </source>
</evidence>
<dbReference type="Proteomes" id="UP000005104">
    <property type="component" value="Chromosome"/>
</dbReference>
<evidence type="ECO:0000256" key="1">
    <source>
        <dbReference type="ARBA" id="ARBA00022630"/>
    </source>
</evidence>
<keyword evidence="1" id="KW-0285">Flavoprotein</keyword>
<evidence type="ECO:0000259" key="4">
    <source>
        <dbReference type="Pfam" id="PF00890"/>
    </source>
</evidence>